<dbReference type="Pfam" id="PF11518">
    <property type="entry name" value="DUF3221"/>
    <property type="match status" value="1"/>
</dbReference>
<protein>
    <submittedName>
        <fullName evidence="2">DUF3221 domain-containing protein</fullName>
    </submittedName>
</protein>
<dbReference type="RefSeq" id="WP_144704625.1">
    <property type="nucleotide sequence ID" value="NZ_VNJJ01000010.1"/>
</dbReference>
<gene>
    <name evidence="2" type="ORF">FPZ45_17335</name>
</gene>
<reference evidence="2 3" key="1">
    <citation type="submission" date="2019-07" db="EMBL/GenBank/DDBJ databases">
        <authorList>
            <person name="Kim J."/>
        </authorList>
    </citation>
    <scope>NUCLEOTIDE SEQUENCE [LARGE SCALE GENOMIC DNA]</scope>
    <source>
        <strain evidence="2 3">G13</strain>
    </source>
</reference>
<accession>A0A559JDR8</accession>
<dbReference type="Proteomes" id="UP000316330">
    <property type="component" value="Unassembled WGS sequence"/>
</dbReference>
<evidence type="ECO:0000313" key="2">
    <source>
        <dbReference type="EMBL" id="TVX98007.1"/>
    </source>
</evidence>
<dbReference type="OrthoDB" id="2603210at2"/>
<sequence>MMRYWKIAAITIIIMLIAACGNHAENGQTTGFVGYIVKKEGDRILVVSDKEQDFSANGGASHYYEAIWFSNAGKSNSVGDRVVVRVDGGINASYPGQGRARSVKVIRSAKPEGAKLTEAEAIRRALISPEIVDVIAPVVKSAEFDASSREWRIAITSSGDVNAMVVKVADIGEEKNLKLGIKPPIPVIRSEDVSLTIYQSSYCWDKGTVGECRDYVAPAEMLKEKAKDRVKAGAKMIVRFDSKPPTEVYLSLSHDGVITQYDMDGDSFLAPKEPGIYYGSISATWLVDKEKRVSEGSSSYAFAIEVTE</sequence>
<dbReference type="PROSITE" id="PS51257">
    <property type="entry name" value="PROKAR_LIPOPROTEIN"/>
    <property type="match status" value="1"/>
</dbReference>
<comment type="caution">
    <text evidence="2">The sequence shown here is derived from an EMBL/GenBank/DDBJ whole genome shotgun (WGS) entry which is preliminary data.</text>
</comment>
<keyword evidence="3" id="KW-1185">Reference proteome</keyword>
<feature type="chain" id="PRO_5021762990" evidence="1">
    <location>
        <begin position="25"/>
        <end position="308"/>
    </location>
</feature>
<dbReference type="EMBL" id="VNJJ01000010">
    <property type="protein sequence ID" value="TVX98007.1"/>
    <property type="molecule type" value="Genomic_DNA"/>
</dbReference>
<name>A0A559JDR8_9BACL</name>
<organism evidence="2 3">
    <name type="scientific">Cohnella terricola</name>
    <dbReference type="NCBI Taxonomy" id="1289167"/>
    <lineage>
        <taxon>Bacteria</taxon>
        <taxon>Bacillati</taxon>
        <taxon>Bacillota</taxon>
        <taxon>Bacilli</taxon>
        <taxon>Bacillales</taxon>
        <taxon>Paenibacillaceae</taxon>
        <taxon>Cohnella</taxon>
    </lineage>
</organism>
<dbReference type="AlphaFoldDB" id="A0A559JDR8"/>
<evidence type="ECO:0000256" key="1">
    <source>
        <dbReference type="SAM" id="SignalP"/>
    </source>
</evidence>
<proteinExistence type="predicted"/>
<evidence type="ECO:0000313" key="3">
    <source>
        <dbReference type="Proteomes" id="UP000316330"/>
    </source>
</evidence>
<keyword evidence="1" id="KW-0732">Signal</keyword>
<dbReference type="InterPro" id="IPR021598">
    <property type="entry name" value="DUF3221"/>
</dbReference>
<feature type="signal peptide" evidence="1">
    <location>
        <begin position="1"/>
        <end position="24"/>
    </location>
</feature>